<keyword evidence="1" id="KW-0732">Signal</keyword>
<dbReference type="Proteomes" id="UP001139462">
    <property type="component" value="Unassembled WGS sequence"/>
</dbReference>
<proteinExistence type="predicted"/>
<comment type="caution">
    <text evidence="2">The sequence shown here is derived from an EMBL/GenBank/DDBJ whole genome shotgun (WGS) entry which is preliminary data.</text>
</comment>
<evidence type="ECO:0008006" key="4">
    <source>
        <dbReference type="Google" id="ProtNLM"/>
    </source>
</evidence>
<feature type="chain" id="PRO_5040947341" description="DUF4468 domain-containing protein" evidence="1">
    <location>
        <begin position="19"/>
        <end position="152"/>
    </location>
</feature>
<dbReference type="RefSeq" id="WP_237608610.1">
    <property type="nucleotide sequence ID" value="NZ_JAIRBB010000009.1"/>
</dbReference>
<keyword evidence="3" id="KW-1185">Reference proteome</keyword>
<gene>
    <name evidence="2" type="ORF">K8344_10305</name>
</gene>
<evidence type="ECO:0000256" key="1">
    <source>
        <dbReference type="SAM" id="SignalP"/>
    </source>
</evidence>
<sequence length="152" mass="18115">MKLNTIILTLFLTFNLIAQTQTEFKSEMINITTDQNIETEKLTIKLVEGFGWNITFYDLFRENKIVENNFPKEKGIYTLVINYLENLVYTELVLYKADPKNEHLEFDFYKENDRVFCRIKSDYATELNKEIVMNELDSEMKKILESINTEKK</sequence>
<dbReference type="AlphaFoldDB" id="A0A9X1R1N1"/>
<accession>A0A9X1R1N1</accession>
<dbReference type="EMBL" id="JAIRBB010000009">
    <property type="protein sequence ID" value="MCG2431510.1"/>
    <property type="molecule type" value="Genomic_DNA"/>
</dbReference>
<reference evidence="2" key="1">
    <citation type="submission" date="2021-09" db="EMBL/GenBank/DDBJ databases">
        <title>Genome of Aequorivita sp. strain F64183.</title>
        <authorList>
            <person name="Wang Y."/>
        </authorList>
    </citation>
    <scope>NUCLEOTIDE SEQUENCE</scope>
    <source>
        <strain evidence="2">F64183</strain>
    </source>
</reference>
<evidence type="ECO:0000313" key="2">
    <source>
        <dbReference type="EMBL" id="MCG2431510.1"/>
    </source>
</evidence>
<evidence type="ECO:0000313" key="3">
    <source>
        <dbReference type="Proteomes" id="UP001139462"/>
    </source>
</evidence>
<organism evidence="2 3">
    <name type="scientific">Aequorivita xiaoshiensis</name>
    <dbReference type="NCBI Taxonomy" id="2874476"/>
    <lineage>
        <taxon>Bacteria</taxon>
        <taxon>Pseudomonadati</taxon>
        <taxon>Bacteroidota</taxon>
        <taxon>Flavobacteriia</taxon>
        <taxon>Flavobacteriales</taxon>
        <taxon>Flavobacteriaceae</taxon>
        <taxon>Aequorivita</taxon>
    </lineage>
</organism>
<name>A0A9X1R1N1_9FLAO</name>
<feature type="signal peptide" evidence="1">
    <location>
        <begin position="1"/>
        <end position="18"/>
    </location>
</feature>
<protein>
    <recommendedName>
        <fullName evidence="4">DUF4468 domain-containing protein</fullName>
    </recommendedName>
</protein>